<keyword evidence="6 13" id="KW-0812">Transmembrane</keyword>
<dbReference type="InterPro" id="IPR004139">
    <property type="entry name" value="Glyco_trans_13"/>
</dbReference>
<comment type="pathway">
    <text evidence="2 13">Protein modification; protein glycosylation.</text>
</comment>
<dbReference type="AlphaFoldDB" id="A0A9W9Z608"/>
<dbReference type="InterPro" id="IPR029044">
    <property type="entry name" value="Nucleotide-diphossugar_trans"/>
</dbReference>
<dbReference type="InterPro" id="IPR052463">
    <property type="entry name" value="O-linked_mannose_GnT"/>
</dbReference>
<evidence type="ECO:0000256" key="9">
    <source>
        <dbReference type="ARBA" id="ARBA00022989"/>
    </source>
</evidence>
<dbReference type="FunFam" id="3.90.550.10:FF:000252">
    <property type="entry name" value="Protein O-linked-mannose beta-1,2-N-acetylglucosaminyltransferase 1"/>
    <property type="match status" value="1"/>
</dbReference>
<dbReference type="GO" id="GO:0016266">
    <property type="term" value="P:protein O-linked glycosylation via N-acetyl-galactosamine"/>
    <property type="evidence" value="ECO:0007669"/>
    <property type="project" value="TreeGrafter"/>
</dbReference>
<dbReference type="GO" id="GO:0003827">
    <property type="term" value="F:alpha-1,3-mannosylglycoprotein 2-beta-N-acetylglucosaminyltransferase activity"/>
    <property type="evidence" value="ECO:0007669"/>
    <property type="project" value="UniProtKB-UniRule"/>
</dbReference>
<comment type="function">
    <text evidence="13">Initiates complex N-linked carbohydrate formation. Essential for the conversion of high-mannose to hybrid and complex N-glycans.</text>
</comment>
<dbReference type="GO" id="GO:0030145">
    <property type="term" value="F:manganese ion binding"/>
    <property type="evidence" value="ECO:0007669"/>
    <property type="project" value="UniProtKB-UniRule"/>
</dbReference>
<reference evidence="16" key="1">
    <citation type="submission" date="2023-01" db="EMBL/GenBank/DDBJ databases">
        <title>Genome assembly of the deep-sea coral Lophelia pertusa.</title>
        <authorList>
            <person name="Herrera S."/>
            <person name="Cordes E."/>
        </authorList>
    </citation>
    <scope>NUCLEOTIDE SEQUENCE</scope>
    <source>
        <strain evidence="16">USNM1676648</strain>
        <tissue evidence="16">Polyp</tissue>
    </source>
</reference>
<organism evidence="16 17">
    <name type="scientific">Desmophyllum pertusum</name>
    <dbReference type="NCBI Taxonomy" id="174260"/>
    <lineage>
        <taxon>Eukaryota</taxon>
        <taxon>Metazoa</taxon>
        <taxon>Cnidaria</taxon>
        <taxon>Anthozoa</taxon>
        <taxon>Hexacorallia</taxon>
        <taxon>Scleractinia</taxon>
        <taxon>Caryophylliina</taxon>
        <taxon>Caryophylliidae</taxon>
        <taxon>Desmophyllum</taxon>
    </lineage>
</organism>
<dbReference type="PANTHER" id="PTHR46396:SF1">
    <property type="entry name" value="PROTEIN O-LINKED-MANNOSE BETA-1,2-N-ACETYLGLUCOSAMINYLTRANSFERASE 1"/>
    <property type="match status" value="1"/>
</dbReference>
<accession>A0A9W9Z608</accession>
<keyword evidence="11 13" id="KW-0472">Membrane</keyword>
<evidence type="ECO:0000256" key="3">
    <source>
        <dbReference type="ARBA" id="ARBA00006492"/>
    </source>
</evidence>
<dbReference type="InterPro" id="IPR039477">
    <property type="entry name" value="ILEI/PANDER_dom"/>
</dbReference>
<dbReference type="SUPFAM" id="SSF53448">
    <property type="entry name" value="Nucleotide-diphospho-sugar transferases"/>
    <property type="match status" value="1"/>
</dbReference>
<evidence type="ECO:0000313" key="16">
    <source>
        <dbReference type="EMBL" id="KAJ7375871.1"/>
    </source>
</evidence>
<feature type="transmembrane region" description="Helical" evidence="13">
    <location>
        <begin position="12"/>
        <end position="34"/>
    </location>
</feature>
<dbReference type="Pfam" id="PF03071">
    <property type="entry name" value="GNT-I"/>
    <property type="match status" value="1"/>
</dbReference>
<evidence type="ECO:0000259" key="15">
    <source>
        <dbReference type="Pfam" id="PF15711"/>
    </source>
</evidence>
<dbReference type="Pfam" id="PF15711">
    <property type="entry name" value="ILEI"/>
    <property type="match status" value="1"/>
</dbReference>
<dbReference type="Proteomes" id="UP001163046">
    <property type="component" value="Unassembled WGS sequence"/>
</dbReference>
<sequence>MAKRKKGICRGRVCLVVFLVFLAGTSLLNVMFILQTTSRTTSAEKEPMEYDVRFHSLTTNSVSSSVNWTKERKPSSSTGTAGSCNDVGGRLDTSRAPHGAQVLANRSQNKRACSQANAAHRLMMFLKESHYLDIEVLSSKENVTITINGQQRVDTSEMLLRGLNVMVLNEVTGAVMSSRWFDTYESKEDSGFLMEFLKSLKPGRIMCFAVKDEASLSLSKNARMFIKSLGSSYINQLRWRGMWAFVVQRLDNRNIVYGESFQDSPEYKQWGKPVKLRTSVKLLAESNVNCNWKDSDVSRRRREFCDKYEGYDRVCNCYNPLSLDFNPPAFKDGSRLKLPLAVMAGNRPTYLLRMLLSLRSVEGLDPSLVTVFIDGYFDEPSSVARLFELNVEQHAGSGKRNSRICQHYKKSLTWSFDRYPDADYLVILEEDLDISVDILSYFKQLLPVLENDESLYCISAWNDQGYDHLANDPAMLYRVETMPGLGWVLNRKLYKNELEKKWPRPDQSADWDMWMRLPSNRKDRECIIPDISRTYHFGAKGLNVGSYMQNIYFKQHALNNETNVKLDVEKMYKNNYEKEIVRLIGEAKLLNHSKNPCANLQDFVPDSAGETYLFYLRMNNPRDYTTWSNVARCFRMWDLDPRGFHKSMWRFWIKKNHILAVGCPASVYCKNKPQDLEPIYLPNKETRPKDPV</sequence>
<evidence type="ECO:0000256" key="13">
    <source>
        <dbReference type="RuleBase" id="RU368119"/>
    </source>
</evidence>
<feature type="region of interest" description="Disordered" evidence="14">
    <location>
        <begin position="65"/>
        <end position="90"/>
    </location>
</feature>
<keyword evidence="9 13" id="KW-1133">Transmembrane helix</keyword>
<evidence type="ECO:0000256" key="12">
    <source>
        <dbReference type="ARBA" id="ARBA00023211"/>
    </source>
</evidence>
<keyword evidence="8 13" id="KW-0735">Signal-anchor</keyword>
<comment type="cofactor">
    <cofactor evidence="13">
        <name>Mn(2+)</name>
        <dbReference type="ChEBI" id="CHEBI:29035"/>
    </cofactor>
    <text evidence="13">The cofactor is mostly bound to the substrate.</text>
</comment>
<dbReference type="Gene3D" id="3.90.550.10">
    <property type="entry name" value="Spore Coat Polysaccharide Biosynthesis Protein SpsA, Chain A"/>
    <property type="match status" value="1"/>
</dbReference>
<dbReference type="OrthoDB" id="440755at2759"/>
<evidence type="ECO:0000256" key="1">
    <source>
        <dbReference type="ARBA" id="ARBA00004323"/>
    </source>
</evidence>
<keyword evidence="4 13" id="KW-0328">Glycosyltransferase</keyword>
<feature type="domain" description="ILEI/PANDER" evidence="15">
    <location>
        <begin position="161"/>
        <end position="248"/>
    </location>
</feature>
<gene>
    <name evidence="16" type="ORF">OS493_038324</name>
</gene>
<dbReference type="PROSITE" id="PS52031">
    <property type="entry name" value="GG_LECTIN"/>
    <property type="match status" value="1"/>
</dbReference>
<evidence type="ECO:0000256" key="7">
    <source>
        <dbReference type="ARBA" id="ARBA00022723"/>
    </source>
</evidence>
<dbReference type="EC" id="2.4.1.101" evidence="13"/>
<evidence type="ECO:0000256" key="10">
    <source>
        <dbReference type="ARBA" id="ARBA00023034"/>
    </source>
</evidence>
<evidence type="ECO:0000256" key="14">
    <source>
        <dbReference type="SAM" id="MobiDB-lite"/>
    </source>
</evidence>
<proteinExistence type="inferred from homology"/>
<dbReference type="EMBL" id="MU826442">
    <property type="protein sequence ID" value="KAJ7375871.1"/>
    <property type="molecule type" value="Genomic_DNA"/>
</dbReference>
<evidence type="ECO:0000256" key="4">
    <source>
        <dbReference type="ARBA" id="ARBA00022676"/>
    </source>
</evidence>
<keyword evidence="7 13" id="KW-0479">Metal-binding</keyword>
<evidence type="ECO:0000313" key="17">
    <source>
        <dbReference type="Proteomes" id="UP001163046"/>
    </source>
</evidence>
<comment type="caution">
    <text evidence="16">The sequence shown here is derived from an EMBL/GenBank/DDBJ whole genome shotgun (WGS) entry which is preliminary data.</text>
</comment>
<dbReference type="GO" id="GO:0047223">
    <property type="term" value="F:beta-1,3-galactosyl-O-glycosyl-glycoprotein beta-1,3-N-acetylglucosaminyltransferase activity"/>
    <property type="evidence" value="ECO:0007669"/>
    <property type="project" value="TreeGrafter"/>
</dbReference>
<dbReference type="GO" id="GO:0000139">
    <property type="term" value="C:Golgi membrane"/>
    <property type="evidence" value="ECO:0007669"/>
    <property type="project" value="UniProtKB-SubCell"/>
</dbReference>
<comment type="catalytic activity">
    <reaction evidence="13">
        <text>N(4)-(alpha-D-Man-(1-&gt;3)-[alpha-D-Man-(1-&gt;3)-[alpha-D-Man-(1-&gt;6)]-alpha-D-Man-(1-&gt;6)]-beta-D-Man-(1-&gt;4)-beta-D-GlcNAc-(1-&gt;4)-beta-D-GlcNAc)-L-asparaginyl-[protein] (N-glucan mannose isomer 5A1,2) + UDP-N-acetyl-alpha-D-glucosamine = N(4)-{beta-D-GlcNAc-(1-&gt;2)-alpha-D-Man-(1-&gt;3)-[alpha-D-Man-(1-&gt;3)-[alpha-D-Man-(1-&gt;6)]-alpha-D-Man-(1-&gt;6)]-beta-D-Man-(1-&gt;4)-beta-D-GlcNAc-(1-&gt;4)-beta-D-GlcNAc}-L-asparaginyl-[protein] + UDP + H(+)</text>
        <dbReference type="Rhea" id="RHEA:11456"/>
        <dbReference type="Rhea" id="RHEA-COMP:14367"/>
        <dbReference type="Rhea" id="RHEA-COMP:14368"/>
        <dbReference type="ChEBI" id="CHEBI:15378"/>
        <dbReference type="ChEBI" id="CHEBI:57705"/>
        <dbReference type="ChEBI" id="CHEBI:58223"/>
        <dbReference type="ChEBI" id="CHEBI:59087"/>
        <dbReference type="ChEBI" id="CHEBI:60625"/>
        <dbReference type="EC" id="2.4.1.101"/>
    </reaction>
</comment>
<evidence type="ECO:0000256" key="11">
    <source>
        <dbReference type="ARBA" id="ARBA00023136"/>
    </source>
</evidence>
<name>A0A9W9Z608_9CNID</name>
<keyword evidence="12 13" id="KW-0464">Manganese</keyword>
<dbReference type="PANTHER" id="PTHR46396">
    <property type="entry name" value="PROTEIN O-LINKED-MANNOSE BETA-1,2-N-ACETYLGLUCOSAMINYLTRANSFERASE 1"/>
    <property type="match status" value="1"/>
</dbReference>
<comment type="similarity">
    <text evidence="3 13">Belongs to the glycosyltransferase 13 family.</text>
</comment>
<evidence type="ECO:0000256" key="2">
    <source>
        <dbReference type="ARBA" id="ARBA00004922"/>
    </source>
</evidence>
<keyword evidence="5" id="KW-0808">Transferase</keyword>
<keyword evidence="17" id="KW-1185">Reference proteome</keyword>
<comment type="subcellular location">
    <subcellularLocation>
        <location evidence="1 13">Golgi apparatus membrane</location>
        <topology evidence="1 13">Single-pass type II membrane protein</topology>
    </subcellularLocation>
</comment>
<evidence type="ECO:0000256" key="6">
    <source>
        <dbReference type="ARBA" id="ARBA00022692"/>
    </source>
</evidence>
<protein>
    <recommendedName>
        <fullName evidence="13">Alpha-1,3-mannosyl-glycoprotein 2-beta-N-acetylglucosaminyltransferase</fullName>
        <shortName evidence="13">GNT-I</shortName>
        <shortName evidence="13">GlcNAc-T I</shortName>
        <ecNumber evidence="13">2.4.1.101</ecNumber>
    </recommendedName>
    <alternativeName>
        <fullName evidence="13">N-glycosyl-oligosaccharide-glycoprotein N-acetylglucosaminyltransferase I</fullName>
    </alternativeName>
</protein>
<evidence type="ECO:0000256" key="5">
    <source>
        <dbReference type="ARBA" id="ARBA00022679"/>
    </source>
</evidence>
<keyword evidence="10 13" id="KW-0333">Golgi apparatus</keyword>
<evidence type="ECO:0000256" key="8">
    <source>
        <dbReference type="ARBA" id="ARBA00022968"/>
    </source>
</evidence>